<organism evidence="1 2">
    <name type="scientific">Xylaria curta</name>
    <dbReference type="NCBI Taxonomy" id="42375"/>
    <lineage>
        <taxon>Eukaryota</taxon>
        <taxon>Fungi</taxon>
        <taxon>Dikarya</taxon>
        <taxon>Ascomycota</taxon>
        <taxon>Pezizomycotina</taxon>
        <taxon>Sordariomycetes</taxon>
        <taxon>Xylariomycetidae</taxon>
        <taxon>Xylariales</taxon>
        <taxon>Xylariaceae</taxon>
        <taxon>Xylaria</taxon>
    </lineage>
</organism>
<reference evidence="1" key="1">
    <citation type="submission" date="2022-10" db="EMBL/GenBank/DDBJ databases">
        <title>Genome Sequence of Xylaria curta.</title>
        <authorList>
            <person name="Buettner E."/>
        </authorList>
    </citation>
    <scope>NUCLEOTIDE SEQUENCE</scope>
    <source>
        <strain evidence="1">Babe10</strain>
    </source>
</reference>
<gene>
    <name evidence="1" type="ORF">NUW58_g2274</name>
</gene>
<dbReference type="Proteomes" id="UP001143856">
    <property type="component" value="Unassembled WGS sequence"/>
</dbReference>
<proteinExistence type="predicted"/>
<evidence type="ECO:0000313" key="1">
    <source>
        <dbReference type="EMBL" id="KAJ2992121.1"/>
    </source>
</evidence>
<accession>A0ACC1PHK1</accession>
<protein>
    <submittedName>
        <fullName evidence="1">Uncharacterized protein</fullName>
    </submittedName>
</protein>
<dbReference type="EMBL" id="JAPDGR010000288">
    <property type="protein sequence ID" value="KAJ2992121.1"/>
    <property type="molecule type" value="Genomic_DNA"/>
</dbReference>
<sequence length="273" mass="30566">MDTTPEEEHAATRAREALQRLLRPRGELIAEKRAMAQEIAQSLGQEQLSSPIFLVDPDTPISLSGAPQEKQREFIEALQKNIKLQKELSKLRPEHKTAVSAATSAPESSRADAEKELLEAQLESNRLGLERQKLEALNKCYEELDRQPAAAPDFLDPKVMFENCAPFPELPRELVEGFTKDQEPPDQEAQELVSRLRKAMLRQKLVLERDQRMLEELKGNHPVDPKALSSETQVLALNAVKNSLVNWIETMLSKAGEDEVEEIDGSSNKGGGK</sequence>
<evidence type="ECO:0000313" key="2">
    <source>
        <dbReference type="Proteomes" id="UP001143856"/>
    </source>
</evidence>
<comment type="caution">
    <text evidence="1">The sequence shown here is derived from an EMBL/GenBank/DDBJ whole genome shotgun (WGS) entry which is preliminary data.</text>
</comment>
<name>A0ACC1PHK1_9PEZI</name>
<keyword evidence="2" id="KW-1185">Reference proteome</keyword>